<evidence type="ECO:0000256" key="5">
    <source>
        <dbReference type="ARBA" id="ARBA00022989"/>
    </source>
</evidence>
<dbReference type="InterPro" id="IPR011527">
    <property type="entry name" value="ABC1_TM_dom"/>
</dbReference>
<dbReference type="Proteomes" id="UP000604046">
    <property type="component" value="Unassembled WGS sequence"/>
</dbReference>
<dbReference type="OrthoDB" id="442297at2759"/>
<dbReference type="AlphaFoldDB" id="A0A812RCK2"/>
<feature type="domain" description="Calx-beta" evidence="8">
    <location>
        <begin position="1"/>
        <end position="94"/>
    </location>
</feature>
<evidence type="ECO:0000256" key="6">
    <source>
        <dbReference type="ARBA" id="ARBA00023136"/>
    </source>
</evidence>
<evidence type="ECO:0000259" key="8">
    <source>
        <dbReference type="SMART" id="SM00237"/>
    </source>
</evidence>
<feature type="transmembrane region" description="Helical" evidence="7">
    <location>
        <begin position="242"/>
        <end position="261"/>
    </location>
</feature>
<dbReference type="InterPro" id="IPR038081">
    <property type="entry name" value="CalX-like_sf"/>
</dbReference>
<evidence type="ECO:0000256" key="4">
    <source>
        <dbReference type="ARBA" id="ARBA00022837"/>
    </source>
</evidence>
<comment type="caution">
    <text evidence="9">The sequence shown here is derived from an EMBL/GenBank/DDBJ whole genome shotgun (WGS) entry which is preliminary data.</text>
</comment>
<dbReference type="Gene3D" id="2.60.40.2030">
    <property type="match status" value="1"/>
</dbReference>
<accession>A0A812RCK2</accession>
<evidence type="ECO:0000313" key="9">
    <source>
        <dbReference type="EMBL" id="CAE7434410.1"/>
    </source>
</evidence>
<dbReference type="GO" id="GO:0007154">
    <property type="term" value="P:cell communication"/>
    <property type="evidence" value="ECO:0007669"/>
    <property type="project" value="InterPro"/>
</dbReference>
<dbReference type="SUPFAM" id="SSF141072">
    <property type="entry name" value="CalX-like"/>
    <property type="match status" value="1"/>
</dbReference>
<dbReference type="Pfam" id="PF03160">
    <property type="entry name" value="Calx-beta"/>
    <property type="match status" value="1"/>
</dbReference>
<name>A0A812RCK2_9DINO</name>
<dbReference type="InterPro" id="IPR036640">
    <property type="entry name" value="ABC1_TM_sf"/>
</dbReference>
<evidence type="ECO:0000256" key="1">
    <source>
        <dbReference type="ARBA" id="ARBA00022692"/>
    </source>
</evidence>
<dbReference type="InterPro" id="IPR003644">
    <property type="entry name" value="Calx_beta"/>
</dbReference>
<sequence>MDDDDDLVRFATNLFFARENEGEVKLPVIRSGDPSNPCSVRCYTQDLSGQAGVRYSHVDTVLEFPTGSTLQHVTIPILTDTAWHTCEEFAVKLSEPERCFIRGGGCRVKIIDEDSFPSNDIAECLLAPNSLDDVPLRKFAWSFITLCMMQPRIKMKALVHVSISVMHNLYFLLTVFLKVYLINVLLAKAREEASRAAVAEAAVSSSSDSDSQIDSQTSRLLKEDIGGSVFGTQLLVPDNLEATALVLGMFYLIPFAILHVLDVLRARLGISGTIRRTLVSALFRRFMSFKAHERAKIPDADISMACVRDIPLLVHDGFMRGFHLIEVLLRIFVTMIFLLVQNRYTAIPFAIYPILALLWMAVRSPEMRTLQDRKLAADNAVVRGVHQACVNQDLIQDFKKRSKAVDRFWDYVVAQSKAINGCSVMDLNNSRFFPWLTTISMVAYTFFGTRQLQRGESSVGTFVATFGIFHEVGASMEAGYDTMITMFQAFQLVKNLTILLNVPTDDEDRMESTNRRLVRGIEERQALQRKPLDDPSQYIDDLINIKIIDVVYVAGLRDWNLL</sequence>
<keyword evidence="3" id="KW-0677">Repeat</keyword>
<gene>
    <name evidence="9" type="primary">KIF13B</name>
    <name evidence="9" type="ORF">SNAT2548_LOCUS23589</name>
</gene>
<dbReference type="GO" id="GO:0140359">
    <property type="term" value="F:ABC-type transporter activity"/>
    <property type="evidence" value="ECO:0007669"/>
    <property type="project" value="InterPro"/>
</dbReference>
<dbReference type="SMART" id="SM00237">
    <property type="entry name" value="Calx_beta"/>
    <property type="match status" value="1"/>
</dbReference>
<dbReference type="SUPFAM" id="SSF90123">
    <property type="entry name" value="ABC transporter transmembrane region"/>
    <property type="match status" value="1"/>
</dbReference>
<keyword evidence="10" id="KW-1185">Reference proteome</keyword>
<reference evidence="9" key="1">
    <citation type="submission" date="2021-02" db="EMBL/GenBank/DDBJ databases">
        <authorList>
            <person name="Dougan E. K."/>
            <person name="Rhodes N."/>
            <person name="Thang M."/>
            <person name="Chan C."/>
        </authorList>
    </citation>
    <scope>NUCLEOTIDE SEQUENCE</scope>
</reference>
<keyword evidence="6 7" id="KW-0472">Membrane</keyword>
<dbReference type="EMBL" id="CAJNDS010002327">
    <property type="protein sequence ID" value="CAE7434410.1"/>
    <property type="molecule type" value="Genomic_DNA"/>
</dbReference>
<dbReference type="Pfam" id="PF00664">
    <property type="entry name" value="ABC_membrane"/>
    <property type="match status" value="1"/>
</dbReference>
<keyword evidence="4" id="KW-0106">Calcium</keyword>
<evidence type="ECO:0000313" key="10">
    <source>
        <dbReference type="Proteomes" id="UP000604046"/>
    </source>
</evidence>
<evidence type="ECO:0000256" key="2">
    <source>
        <dbReference type="ARBA" id="ARBA00022729"/>
    </source>
</evidence>
<protein>
    <submittedName>
        <fullName evidence="9">KIF13B protein</fullName>
    </submittedName>
</protein>
<keyword evidence="5 7" id="KW-1133">Transmembrane helix</keyword>
<keyword evidence="2" id="KW-0732">Signal</keyword>
<feature type="transmembrane region" description="Helical" evidence="7">
    <location>
        <begin position="346"/>
        <end position="362"/>
    </location>
</feature>
<dbReference type="GO" id="GO:0005524">
    <property type="term" value="F:ATP binding"/>
    <property type="evidence" value="ECO:0007669"/>
    <property type="project" value="InterPro"/>
</dbReference>
<evidence type="ECO:0000256" key="3">
    <source>
        <dbReference type="ARBA" id="ARBA00022737"/>
    </source>
</evidence>
<proteinExistence type="predicted"/>
<dbReference type="GO" id="GO:0016020">
    <property type="term" value="C:membrane"/>
    <property type="evidence" value="ECO:0007669"/>
    <property type="project" value="InterPro"/>
</dbReference>
<dbReference type="Gene3D" id="1.20.1560.10">
    <property type="entry name" value="ABC transporter type 1, transmembrane domain"/>
    <property type="match status" value="1"/>
</dbReference>
<keyword evidence="1 7" id="KW-0812">Transmembrane</keyword>
<organism evidence="9 10">
    <name type="scientific">Symbiodinium natans</name>
    <dbReference type="NCBI Taxonomy" id="878477"/>
    <lineage>
        <taxon>Eukaryota</taxon>
        <taxon>Sar</taxon>
        <taxon>Alveolata</taxon>
        <taxon>Dinophyceae</taxon>
        <taxon>Suessiales</taxon>
        <taxon>Symbiodiniaceae</taxon>
        <taxon>Symbiodinium</taxon>
    </lineage>
</organism>
<evidence type="ECO:0000256" key="7">
    <source>
        <dbReference type="SAM" id="Phobius"/>
    </source>
</evidence>
<feature type="transmembrane region" description="Helical" evidence="7">
    <location>
        <begin position="158"/>
        <end position="181"/>
    </location>
</feature>